<comment type="caution">
    <text evidence="1">The sequence shown here is derived from an EMBL/GenBank/DDBJ whole genome shotgun (WGS) entry which is preliminary data.</text>
</comment>
<reference evidence="1 2" key="1">
    <citation type="submission" date="2024-05" db="EMBL/GenBank/DDBJ databases">
        <title>Culex pipiens pipiens assembly and annotation.</title>
        <authorList>
            <person name="Alout H."/>
            <person name="Durand T."/>
        </authorList>
    </citation>
    <scope>NUCLEOTIDE SEQUENCE [LARGE SCALE GENOMIC DNA]</scope>
    <source>
        <strain evidence="1">HA-2024</strain>
        <tissue evidence="1">Whole body</tissue>
    </source>
</reference>
<keyword evidence="2" id="KW-1185">Reference proteome</keyword>
<evidence type="ECO:0000313" key="1">
    <source>
        <dbReference type="EMBL" id="KAL1379558.1"/>
    </source>
</evidence>
<evidence type="ECO:0000313" key="2">
    <source>
        <dbReference type="Proteomes" id="UP001562425"/>
    </source>
</evidence>
<name>A0ABD1CT88_CULPP</name>
<accession>A0ABD1CT88</accession>
<dbReference type="AlphaFoldDB" id="A0ABD1CT88"/>
<proteinExistence type="predicted"/>
<protein>
    <submittedName>
        <fullName evidence="1">Uncharacterized protein</fullName>
    </submittedName>
</protein>
<dbReference type="Proteomes" id="UP001562425">
    <property type="component" value="Unassembled WGS sequence"/>
</dbReference>
<dbReference type="EMBL" id="JBEHCU010009622">
    <property type="protein sequence ID" value="KAL1379558.1"/>
    <property type="molecule type" value="Genomic_DNA"/>
</dbReference>
<sequence>MKENPMIDVFDVSTDFNPDMILSNVFLDPSLDFMISIDDADIMAQDFLHFATASGSGSAMFYPTEQQPNQQQVEQQQMQQQIQMPQQQQMQLQQQQQFAIIPPQKCVVEQVSLQII</sequence>
<gene>
    <name evidence="1" type="ORF">pipiens_014812</name>
</gene>
<organism evidence="1 2">
    <name type="scientific">Culex pipiens pipiens</name>
    <name type="common">Northern house mosquito</name>
    <dbReference type="NCBI Taxonomy" id="38569"/>
    <lineage>
        <taxon>Eukaryota</taxon>
        <taxon>Metazoa</taxon>
        <taxon>Ecdysozoa</taxon>
        <taxon>Arthropoda</taxon>
        <taxon>Hexapoda</taxon>
        <taxon>Insecta</taxon>
        <taxon>Pterygota</taxon>
        <taxon>Neoptera</taxon>
        <taxon>Endopterygota</taxon>
        <taxon>Diptera</taxon>
        <taxon>Nematocera</taxon>
        <taxon>Culicoidea</taxon>
        <taxon>Culicidae</taxon>
        <taxon>Culicinae</taxon>
        <taxon>Culicini</taxon>
        <taxon>Culex</taxon>
        <taxon>Culex</taxon>
    </lineage>
</organism>